<feature type="compositionally biased region" description="Basic and acidic residues" evidence="1">
    <location>
        <begin position="221"/>
        <end position="233"/>
    </location>
</feature>
<sequence>MSWFSRRKRDRDTVDAPAAEPAPAAPSGPGPHNVADLPQLGSRLDLGALRIPARPEMQVRLEVEKKTRNAVAVTLARAGSALQLQAFAAPRSSGIWEDLRSEIAESVNKQGGTTEEVEGRFGTELLARLPVKTPDGGTGHRPARFIGVDGARWFVRGVVTGRAAVDADAARELEDVLADVVVVRGSEPHAPRDVLVLRPPGKAGESTGGETPHSGPLDADAVMRRGPEITEIR</sequence>
<feature type="region of interest" description="Disordered" evidence="1">
    <location>
        <begin position="1"/>
        <end position="38"/>
    </location>
</feature>
<dbReference type="RefSeq" id="WP_388008761.1">
    <property type="nucleotide sequence ID" value="NZ_JBHUEE010000008.1"/>
</dbReference>
<name>A0ABW4L734_9MICO</name>
<evidence type="ECO:0000256" key="1">
    <source>
        <dbReference type="SAM" id="MobiDB-lite"/>
    </source>
</evidence>
<keyword evidence="3" id="KW-1185">Reference proteome</keyword>
<protein>
    <submittedName>
        <fullName evidence="2">DUF3710 domain-containing protein</fullName>
    </submittedName>
</protein>
<dbReference type="InterPro" id="IPR022183">
    <property type="entry name" value="DUF3710"/>
</dbReference>
<proteinExistence type="predicted"/>
<reference evidence="3" key="1">
    <citation type="journal article" date="2019" name="Int. J. Syst. Evol. Microbiol.">
        <title>The Global Catalogue of Microorganisms (GCM) 10K type strain sequencing project: providing services to taxonomists for standard genome sequencing and annotation.</title>
        <authorList>
            <consortium name="The Broad Institute Genomics Platform"/>
            <consortium name="The Broad Institute Genome Sequencing Center for Infectious Disease"/>
            <person name="Wu L."/>
            <person name="Ma J."/>
        </authorList>
    </citation>
    <scope>NUCLEOTIDE SEQUENCE [LARGE SCALE GENOMIC DNA]</scope>
    <source>
        <strain evidence="3">JCM 17130</strain>
    </source>
</reference>
<evidence type="ECO:0000313" key="3">
    <source>
        <dbReference type="Proteomes" id="UP001597277"/>
    </source>
</evidence>
<dbReference type="EMBL" id="JBHUEE010000008">
    <property type="protein sequence ID" value="MFD1719120.1"/>
    <property type="molecule type" value="Genomic_DNA"/>
</dbReference>
<evidence type="ECO:0000313" key="2">
    <source>
        <dbReference type="EMBL" id="MFD1719120.1"/>
    </source>
</evidence>
<feature type="region of interest" description="Disordered" evidence="1">
    <location>
        <begin position="192"/>
        <end position="233"/>
    </location>
</feature>
<comment type="caution">
    <text evidence="2">The sequence shown here is derived from an EMBL/GenBank/DDBJ whole genome shotgun (WGS) entry which is preliminary data.</text>
</comment>
<dbReference type="Proteomes" id="UP001597277">
    <property type="component" value="Unassembled WGS sequence"/>
</dbReference>
<accession>A0ABW4L734</accession>
<gene>
    <name evidence="2" type="ORF">ACFSE6_14840</name>
</gene>
<dbReference type="Pfam" id="PF12502">
    <property type="entry name" value="DUF3710"/>
    <property type="match status" value="1"/>
</dbReference>
<organism evidence="2 3">
    <name type="scientific">Georgenia deserti</name>
    <dbReference type="NCBI Taxonomy" id="2093781"/>
    <lineage>
        <taxon>Bacteria</taxon>
        <taxon>Bacillati</taxon>
        <taxon>Actinomycetota</taxon>
        <taxon>Actinomycetes</taxon>
        <taxon>Micrococcales</taxon>
        <taxon>Bogoriellaceae</taxon>
        <taxon>Georgenia</taxon>
    </lineage>
</organism>